<evidence type="ECO:0000256" key="4">
    <source>
        <dbReference type="ARBA" id="ARBA00023136"/>
    </source>
</evidence>
<feature type="non-terminal residue" evidence="8">
    <location>
        <position position="1"/>
    </location>
</feature>
<dbReference type="AlphaFoldDB" id="B2AZL1"/>
<dbReference type="InterPro" id="IPR049456">
    <property type="entry name" value="Anoctamin_N_fung"/>
</dbReference>
<comment type="subcellular location">
    <subcellularLocation>
        <location evidence="1">Membrane</location>
        <topology evidence="1">Multi-pass membrane protein</topology>
    </subcellularLocation>
</comment>
<dbReference type="PANTHER" id="PTHR12308:SF73">
    <property type="entry name" value="ANOCTAMIN"/>
    <property type="match status" value="1"/>
</dbReference>
<feature type="transmembrane region" description="Helical" evidence="5">
    <location>
        <begin position="432"/>
        <end position="453"/>
    </location>
</feature>
<proteinExistence type="predicted"/>
<keyword evidence="2 5" id="KW-0812">Transmembrane</keyword>
<feature type="transmembrane region" description="Helical" evidence="5">
    <location>
        <begin position="385"/>
        <end position="404"/>
    </location>
</feature>
<dbReference type="VEuPathDB" id="FungiDB:PODANS_3_4780"/>
<evidence type="ECO:0000259" key="7">
    <source>
        <dbReference type="Pfam" id="PF20877"/>
    </source>
</evidence>
<feature type="domain" description="Anoctamin alpha-beta plait" evidence="7">
    <location>
        <begin position="66"/>
        <end position="201"/>
    </location>
</feature>
<organism evidence="8">
    <name type="scientific">Podospora anserina (strain S / ATCC MYA-4624 / DSM 980 / FGSC 10383)</name>
    <name type="common">Pleurage anserina</name>
    <dbReference type="NCBI Taxonomy" id="515849"/>
    <lineage>
        <taxon>Eukaryota</taxon>
        <taxon>Fungi</taxon>
        <taxon>Dikarya</taxon>
        <taxon>Ascomycota</taxon>
        <taxon>Pezizomycotina</taxon>
        <taxon>Sordariomycetes</taxon>
        <taxon>Sordariomycetidae</taxon>
        <taxon>Sordariales</taxon>
        <taxon>Podosporaceae</taxon>
        <taxon>Podospora</taxon>
        <taxon>Podospora anserina</taxon>
    </lineage>
</organism>
<evidence type="ECO:0000259" key="6">
    <source>
        <dbReference type="Pfam" id="PF04547"/>
    </source>
</evidence>
<dbReference type="PANTHER" id="PTHR12308">
    <property type="entry name" value="ANOCTAMIN"/>
    <property type="match status" value="1"/>
</dbReference>
<dbReference type="KEGG" id="pan:PODANSg6302"/>
<reference evidence="8" key="1">
    <citation type="journal article" date="2008" name="Genome Biol.">
        <title>The genome sequence of the model ascomycete fungus Podospora anserina.</title>
        <authorList>
            <person name="Espagne E."/>
            <person name="Lespinet O."/>
            <person name="Malagnac F."/>
            <person name="Da Silva C."/>
            <person name="Jaillon O."/>
            <person name="Porcel B.M."/>
            <person name="Couloux A."/>
            <person name="Aury J.-M."/>
            <person name="Segurens B."/>
            <person name="Poulain J."/>
            <person name="Anthouard V."/>
            <person name="Grossetete S."/>
            <person name="Khalili H."/>
            <person name="Coppin E."/>
            <person name="Dequard-Chablat M."/>
            <person name="Picard M."/>
            <person name="Contamine V."/>
            <person name="Arnaise S."/>
            <person name="Bourdais A."/>
            <person name="Berteaux-Lecellier V."/>
            <person name="Gautheret D."/>
            <person name="de Vries R.P."/>
            <person name="Battaglia E."/>
            <person name="Coutinho P.M."/>
            <person name="Danchin E.G.J."/>
            <person name="Henrissat B."/>
            <person name="El Khoury R."/>
            <person name="Sainsard-Chanet A."/>
            <person name="Boivin A."/>
            <person name="Pinan-Lucarre B."/>
            <person name="Sellem C.H."/>
            <person name="Debuchy R."/>
            <person name="Wincker P."/>
            <person name="Weissenbach J."/>
            <person name="Silar P."/>
        </authorList>
    </citation>
    <scope>NUCLEOTIDE SEQUENCE [LARGE SCALE GENOMIC DNA]</scope>
    <source>
        <strain evidence="8">S mat+</strain>
    </source>
</reference>
<evidence type="ECO:0000256" key="5">
    <source>
        <dbReference type="SAM" id="Phobius"/>
    </source>
</evidence>
<accession>B2AZL1</accession>
<dbReference type="RefSeq" id="XP_001909267.1">
    <property type="nucleotide sequence ID" value="XM_001909232.1"/>
</dbReference>
<evidence type="ECO:0000256" key="2">
    <source>
        <dbReference type="ARBA" id="ARBA00022692"/>
    </source>
</evidence>
<feature type="transmembrane region" description="Helical" evidence="5">
    <location>
        <begin position="494"/>
        <end position="515"/>
    </location>
</feature>
<evidence type="ECO:0000256" key="1">
    <source>
        <dbReference type="ARBA" id="ARBA00004141"/>
    </source>
</evidence>
<evidence type="ECO:0000256" key="3">
    <source>
        <dbReference type="ARBA" id="ARBA00022989"/>
    </source>
</evidence>
<feature type="transmembrane region" description="Helical" evidence="5">
    <location>
        <begin position="349"/>
        <end position="373"/>
    </location>
</feature>
<dbReference type="OrthoDB" id="296386at2759"/>
<dbReference type="GO" id="GO:0005254">
    <property type="term" value="F:chloride channel activity"/>
    <property type="evidence" value="ECO:0007669"/>
    <property type="project" value="TreeGrafter"/>
</dbReference>
<protein>
    <submittedName>
        <fullName evidence="8">Podospora anserina S mat+ genomic DNA chromosome 3, supercontig 2</fullName>
    </submittedName>
</protein>
<keyword evidence="4 5" id="KW-0472">Membrane</keyword>
<keyword evidence="3 5" id="KW-1133">Transmembrane helix</keyword>
<dbReference type="GO" id="GO:0032541">
    <property type="term" value="C:cortical endoplasmic reticulum"/>
    <property type="evidence" value="ECO:0007669"/>
    <property type="project" value="TreeGrafter"/>
</dbReference>
<feature type="transmembrane region" description="Helical" evidence="5">
    <location>
        <begin position="626"/>
        <end position="648"/>
    </location>
</feature>
<reference evidence="8" key="2">
    <citation type="submission" date="2008-07" db="EMBL/GenBank/DDBJ databases">
        <authorList>
            <person name="Genoscope - CEA"/>
        </authorList>
    </citation>
    <scope>NUCLEOTIDE SEQUENCE</scope>
    <source>
        <strain evidence="8">S mat+</strain>
    </source>
</reference>
<feature type="transmembrane region" description="Helical" evidence="5">
    <location>
        <begin position="242"/>
        <end position="262"/>
    </location>
</feature>
<dbReference type="Pfam" id="PF20877">
    <property type="entry name" value="Anoctamin_N"/>
    <property type="match status" value="1"/>
</dbReference>
<gene>
    <name evidence="8" type="ORF">PODANS_3_4780</name>
</gene>
<dbReference type="InterPro" id="IPR049452">
    <property type="entry name" value="Anoctamin_TM"/>
</dbReference>
<sequence length="792" mass="89358">LSETAHLHHSPTAHHHQLWRTPPAIAVQKDLFQATATANTPTLSTSPILLPLVPCEPATNIPPSRVDYVISYSLPPPSPPSQQLAEAEASFSQLIHLLSKTGFAVEVRPGRAPTTPTSPSSLLIFLRIASHSLLEKQIYRYRVQDWLYGVRTAAPGPPNSLSEQEPITDAERLRLAYLLITKPVNEGGAGITPGVGQWRFVKSVFPLHDRKFNKEWIKDWSTKYILDDEDLLKIRNQFGEKVAFYFAFLQSYFQFLLFPALFGSAAWLVLGGFSWVYAVVNCLWGVIFFEHWKVKEVDLAVQWGVRGVGKIQLPRPQFKFEREGVDAVTGEIVKVYSPYKRLARQALQVPFAGACVVVLGGLILGCFSIEIFITEVYMGPFKQYLTFLPTVLLTIFMPTFTTLLTKLAERLTELENYETVDAHQASFVQKIFVLNFITSYLGIFLTAFVYVPFGKILVPYLDVFQLTAQKFTLEGKPLPTKEWVINPDRLRKQVIYFTVTAQIVNFATEVIVPYAKRRIFKTVEKVQMEVKGEKGAGVEWPRDADEEHRFLKRVREEAELEQYDVTIDYREMVIQFGYLSLFSVVWPLTGCSFLVNNWIEARSDAMKIAANSQRPIPWRADSIGPWLNALGFLSWLGSITSAALVYLFNKSGGGQLGVGSVWDIPGWALLLAILCSEHVYLGVQFVVRGVIKRLDSPGLQKERAERFAMRKELLERMVEEEVVSAQAEKGVGVRDGEKITREVLEEEARQHSGLGPEKVFWLRQRGAGESVEVGRGLIQLVSLANNNTAKRE</sequence>
<name>B2AZL1_PODAN</name>
<feature type="domain" description="Anoctamin transmembrane" evidence="6">
    <location>
        <begin position="234"/>
        <end position="705"/>
    </location>
</feature>
<dbReference type="Pfam" id="PF04547">
    <property type="entry name" value="Anoctamin"/>
    <property type="match status" value="1"/>
</dbReference>
<dbReference type="HOGENOM" id="CLU_010867_0_0_1"/>
<feature type="transmembrane region" description="Helical" evidence="5">
    <location>
        <begin position="268"/>
        <end position="289"/>
    </location>
</feature>
<dbReference type="GeneID" id="6193917"/>
<feature type="transmembrane region" description="Helical" evidence="5">
    <location>
        <begin position="668"/>
        <end position="691"/>
    </location>
</feature>
<dbReference type="GO" id="GO:0016020">
    <property type="term" value="C:membrane"/>
    <property type="evidence" value="ECO:0007669"/>
    <property type="project" value="UniProtKB-SubCell"/>
</dbReference>
<dbReference type="EMBL" id="CU638743">
    <property type="protein sequence ID" value="CAP70399.1"/>
    <property type="molecule type" value="Genomic_DNA"/>
</dbReference>
<evidence type="ECO:0000313" key="8">
    <source>
        <dbReference type="EMBL" id="CAP70399.1"/>
    </source>
</evidence>
<dbReference type="InterPro" id="IPR007632">
    <property type="entry name" value="Anoctamin"/>
</dbReference>